<evidence type="ECO:0000256" key="2">
    <source>
        <dbReference type="ARBA" id="ARBA00011975"/>
    </source>
</evidence>
<keyword evidence="4 8" id="KW-0808">Transferase</keyword>
<dbReference type="Gene3D" id="3.40.50.150">
    <property type="entry name" value="Vaccinia Virus protein VP39"/>
    <property type="match status" value="1"/>
</dbReference>
<keyword evidence="5 8" id="KW-0949">S-adenosyl-L-methionine</keyword>
<dbReference type="GO" id="GO:0003886">
    <property type="term" value="F:DNA (cytosine-5-)-methyltransferase activity"/>
    <property type="evidence" value="ECO:0007669"/>
    <property type="project" value="UniProtKB-EC"/>
</dbReference>
<dbReference type="GO" id="GO:0003682">
    <property type="term" value="F:chromatin binding"/>
    <property type="evidence" value="ECO:0007669"/>
    <property type="project" value="InterPro"/>
</dbReference>
<proteinExistence type="inferred from homology"/>
<dbReference type="PANTHER" id="PTHR10629">
    <property type="entry name" value="CYTOSINE-SPECIFIC METHYLTRANSFERASE"/>
    <property type="match status" value="1"/>
</dbReference>
<dbReference type="InterPro" id="IPR050390">
    <property type="entry name" value="C5-Methyltransferase"/>
</dbReference>
<dbReference type="Proteomes" id="UP000472372">
    <property type="component" value="Chromosome 1"/>
</dbReference>
<feature type="domain" description="BAH" evidence="10">
    <location>
        <begin position="370"/>
        <end position="491"/>
    </location>
</feature>
<gene>
    <name evidence="11" type="ORF">PTTW11_00857</name>
</gene>
<feature type="active site" evidence="8">
    <location>
        <position position="740"/>
    </location>
</feature>
<keyword evidence="7" id="KW-0539">Nucleus</keyword>
<dbReference type="Pfam" id="PF00145">
    <property type="entry name" value="DNA_methylase"/>
    <property type="match status" value="1"/>
</dbReference>
<reference evidence="11" key="1">
    <citation type="submission" date="2021-02" db="EMBL/GenBank/DDBJ databases">
        <authorList>
            <person name="Syme A R."/>
            <person name="Syme A R."/>
            <person name="Moolhuijzen P."/>
        </authorList>
    </citation>
    <scope>NUCLEOTIDE SEQUENCE</scope>
    <source>
        <strain evidence="11">W1-1</strain>
    </source>
</reference>
<evidence type="ECO:0000256" key="8">
    <source>
        <dbReference type="PROSITE-ProRule" id="PRU01016"/>
    </source>
</evidence>
<feature type="region of interest" description="Disordered" evidence="9">
    <location>
        <begin position="1"/>
        <end position="59"/>
    </location>
</feature>
<feature type="region of interest" description="Disordered" evidence="9">
    <location>
        <begin position="1105"/>
        <end position="1126"/>
    </location>
</feature>
<evidence type="ECO:0000256" key="9">
    <source>
        <dbReference type="SAM" id="MobiDB-lite"/>
    </source>
</evidence>
<dbReference type="PANTHER" id="PTHR10629:SF54">
    <property type="entry name" value="DNA METHYLTRANSFERASE DIM-2"/>
    <property type="match status" value="1"/>
</dbReference>
<keyword evidence="3 8" id="KW-0489">Methyltransferase</keyword>
<dbReference type="PROSITE" id="PS00094">
    <property type="entry name" value="C5_MTASE_1"/>
    <property type="match status" value="1"/>
</dbReference>
<dbReference type="InterPro" id="IPR029063">
    <property type="entry name" value="SAM-dependent_MTases_sf"/>
</dbReference>
<dbReference type="InterPro" id="IPR043151">
    <property type="entry name" value="BAH_sf"/>
</dbReference>
<evidence type="ECO:0000313" key="11">
    <source>
        <dbReference type="EMBL" id="CAE6999227.1"/>
    </source>
</evidence>
<dbReference type="InterPro" id="IPR001025">
    <property type="entry name" value="BAH_dom"/>
</dbReference>
<feature type="compositionally biased region" description="Polar residues" evidence="9">
    <location>
        <begin position="16"/>
        <end position="42"/>
    </location>
</feature>
<dbReference type="AlphaFoldDB" id="A0A6S6VD33"/>
<protein>
    <recommendedName>
        <fullName evidence="2">DNA (cytosine-5-)-methyltransferase</fullName>
        <ecNumber evidence="2">2.1.1.37</ecNumber>
    </recommendedName>
</protein>
<comment type="similarity">
    <text evidence="8">Belongs to the class I-like SAM-binding methyltransferase superfamily. C5-methyltransferase family.</text>
</comment>
<dbReference type="Gene3D" id="2.30.30.490">
    <property type="match status" value="1"/>
</dbReference>
<evidence type="ECO:0000256" key="7">
    <source>
        <dbReference type="ARBA" id="ARBA00023242"/>
    </source>
</evidence>
<dbReference type="GO" id="GO:0032259">
    <property type="term" value="P:methylation"/>
    <property type="evidence" value="ECO:0007669"/>
    <property type="project" value="UniProtKB-KW"/>
</dbReference>
<dbReference type="Pfam" id="PF25423">
    <property type="entry name" value="DUF7893"/>
    <property type="match status" value="1"/>
</dbReference>
<evidence type="ECO:0000256" key="5">
    <source>
        <dbReference type="ARBA" id="ARBA00022691"/>
    </source>
</evidence>
<accession>A0A6S6VD33</accession>
<dbReference type="EC" id="2.1.1.37" evidence="2"/>
<evidence type="ECO:0000256" key="6">
    <source>
        <dbReference type="ARBA" id="ARBA00023125"/>
    </source>
</evidence>
<dbReference type="Gene3D" id="3.90.120.10">
    <property type="entry name" value="DNA Methylase, subunit A, domain 2"/>
    <property type="match status" value="1"/>
</dbReference>
<dbReference type="InterPro" id="IPR057215">
    <property type="entry name" value="DUF7893"/>
</dbReference>
<comment type="subcellular location">
    <subcellularLocation>
        <location evidence="1">Nucleus</location>
    </subcellularLocation>
</comment>
<feature type="compositionally biased region" description="Basic and acidic residues" evidence="9">
    <location>
        <begin position="1242"/>
        <end position="1252"/>
    </location>
</feature>
<sequence length="1252" mass="141072">MAFKSRMLDAGDYTGPSLSARSSRASNTKSITNSGTSVSQLTKGDFARSRSWAPPVPITPESKALQTFKNEWKRRSKGPRDPAAKPLLIIDVHDFEIYCAPASDRRAYEFISLHFLEVPNPKKLCFDGFICVGTVKHYVQAVGVQDCSIEGYGHAQSPGIIAYIQSVIASKDQTYDIWYRLRNATPNYRRFHKPFLWVAQLGKHVLDYIEERPPCSVTLEDFRTAFHFWLASRFQGNIDFQKWHTAFNDQTDFRVSLHAYIEYIYNQAFNLPNSTQLLNQPLWGECMAKDLTIIRPQPSVIKKTLATPAVYACFKNMYFGKGLQEKRITTSVQVEQERRKRKLGFANSPQALGSHNHQLPLNRCQPYGASLIRVGDVVATTPEKHDKKIWKNTSWDWLAFVQATQLLDDGTQRLFVLWIYQSSETNIYKAEYPFKNEVFLSDNCNCMEGELLSTDIKGKYNLDWCPPSIERDRLFIRQTYITQDSAFVSLRDEHKICVCRKKDVFPHCPGDTVYMERTLQKEKLLDPVLIHSVNTSTGLVTVRKLLRLRRDCVELSQRAHRVNIAPNELVFTDDYESVAMSRIHRRCSIKLLTKSEVVRDQVPFPYNFGGAGDFWFMAMGLVEMNGKQHLIYLRNLPKTFKQGPDVLKRSEGTLRGLSIFSGGGSLDRGLEEGGAVKIHTAVDFSSEACHTQRANAKDPGGLHIYCGSVDDYLDAVLTRKDQKLIARVGEVDLIVAGSPCPGFSSLQRNWKSPQSLCNASHISTFCSFVDVYRPLYGILENVVNMSSTRKGYENQNVLSQVVASLVSMGYQVNQYIMDAWCYSSKQQRSRIVLTIAAPHLNPIQQPWHTHRRSHEYTRGRCLGRLLNGEPFGQREYYPTPFAHVPAGAVSSGLPNIGNSLVQTCIPFPDHRLPAPSTRNERALLTCIPKNPPGCGYNEAERLGLIPESLKKPNRSDGKSYARIKEAGLVPTITTRVMMRDKYNGASVHWDQDRSISILEARRAQGYPDDEPIIGNLKEQYKIIGNGVDRKVAFAIGLSLSQAMEKNASDFTANGRTPGASEVYSLADDTEEGEGNVTSALPQKHPYSVLVAKRDSEYLKSFTIPEAEVDGSSEAPPQTSPPAQTDTIQEAPGFFKHLSQSLSNSIGRFSLPSLSKAQTSSVFTKRRREQDTDDEEVVPAETPWPSDRPRKRAKTSRRSQSFTVAESDMSNGKDSTGSSSLSAQRRTRHSGLTVEFVPKQWNKRPEKEHNDRN</sequence>
<organism evidence="11 12">
    <name type="scientific">Pyrenophora teres f. teres</name>
    <dbReference type="NCBI Taxonomy" id="97479"/>
    <lineage>
        <taxon>Eukaryota</taxon>
        <taxon>Fungi</taxon>
        <taxon>Dikarya</taxon>
        <taxon>Ascomycota</taxon>
        <taxon>Pezizomycotina</taxon>
        <taxon>Dothideomycetes</taxon>
        <taxon>Pleosporomycetidae</taxon>
        <taxon>Pleosporales</taxon>
        <taxon>Pleosporineae</taxon>
        <taxon>Pleosporaceae</taxon>
        <taxon>Pyrenophora</taxon>
    </lineage>
</organism>
<evidence type="ECO:0000256" key="4">
    <source>
        <dbReference type="ARBA" id="ARBA00022679"/>
    </source>
</evidence>
<dbReference type="GO" id="GO:0003677">
    <property type="term" value="F:DNA binding"/>
    <property type="evidence" value="ECO:0007669"/>
    <property type="project" value="UniProtKB-KW"/>
</dbReference>
<evidence type="ECO:0000313" key="12">
    <source>
        <dbReference type="Proteomes" id="UP000472372"/>
    </source>
</evidence>
<evidence type="ECO:0000256" key="3">
    <source>
        <dbReference type="ARBA" id="ARBA00022603"/>
    </source>
</evidence>
<dbReference type="GO" id="GO:0044027">
    <property type="term" value="P:negative regulation of gene expression via chromosomal CpG island methylation"/>
    <property type="evidence" value="ECO:0007669"/>
    <property type="project" value="TreeGrafter"/>
</dbReference>
<feature type="compositionally biased region" description="Polar residues" evidence="9">
    <location>
        <begin position="1114"/>
        <end position="1126"/>
    </location>
</feature>
<dbReference type="InterPro" id="IPR018117">
    <property type="entry name" value="C5_DNA_meth_AS"/>
</dbReference>
<feature type="compositionally biased region" description="Polar residues" evidence="9">
    <location>
        <begin position="1197"/>
        <end position="1223"/>
    </location>
</feature>
<dbReference type="SUPFAM" id="SSF53335">
    <property type="entry name" value="S-adenosyl-L-methionine-dependent methyltransferases"/>
    <property type="match status" value="1"/>
</dbReference>
<keyword evidence="6" id="KW-0238">DNA-binding</keyword>
<dbReference type="PROSITE" id="PS51038">
    <property type="entry name" value="BAH"/>
    <property type="match status" value="1"/>
</dbReference>
<dbReference type="EMBL" id="HG992977">
    <property type="protein sequence ID" value="CAE6999227.1"/>
    <property type="molecule type" value="Genomic_DNA"/>
</dbReference>
<evidence type="ECO:0000256" key="1">
    <source>
        <dbReference type="ARBA" id="ARBA00004123"/>
    </source>
</evidence>
<feature type="region of interest" description="Disordered" evidence="9">
    <location>
        <begin position="1155"/>
        <end position="1252"/>
    </location>
</feature>
<evidence type="ECO:0000259" key="10">
    <source>
        <dbReference type="PROSITE" id="PS51038"/>
    </source>
</evidence>
<dbReference type="InterPro" id="IPR001525">
    <property type="entry name" value="C5_MeTfrase"/>
</dbReference>
<dbReference type="PROSITE" id="PS51679">
    <property type="entry name" value="SAM_MT_C5"/>
    <property type="match status" value="1"/>
</dbReference>
<name>A0A6S6VD33_9PLEO</name>
<dbReference type="GO" id="GO:0005634">
    <property type="term" value="C:nucleus"/>
    <property type="evidence" value="ECO:0007669"/>
    <property type="project" value="UniProtKB-SubCell"/>
</dbReference>